<dbReference type="InterPro" id="IPR050258">
    <property type="entry name" value="Leguminous_Lectin"/>
</dbReference>
<dbReference type="SUPFAM" id="SSF49899">
    <property type="entry name" value="Concanavalin A-like lectins/glucanases"/>
    <property type="match status" value="1"/>
</dbReference>
<dbReference type="InterPro" id="IPR001220">
    <property type="entry name" value="Legume_lectin_dom"/>
</dbReference>
<dbReference type="Gene3D" id="2.60.120.200">
    <property type="match status" value="1"/>
</dbReference>
<keyword evidence="4" id="KW-0732">Signal</keyword>
<keyword evidence="3" id="KW-0812">Transmembrane</keyword>
<keyword evidence="2" id="KW-0430">Lectin</keyword>
<sequence>MAKLSSPFSLVVVLLFALTLIPNSISYYPLTRSLPNNLDFDSDISIIGDASIVDSYVKLTRPLLWSSGLLMRMEPIKFVVPTTSFSSEFSFSISPGEGGEGLVLALVPTGLGSLAFSNEKRFLGVEFGAGIDGNASDLNSNRVGINVNHSESSVSDVSSLNLVLNKGERLKSWIDYDASSKRLEVRLSKFEDPRPYNPIIAYAIDLAEMWGSEDVQVVITSSNSNSTQVCSVYSWRFRVRNSRTSMHSMPVDPRNFAKERGESVRNKKRSFCLLRMIGGLIFGTACAALVAFVVIFMWMIFSNVRGDAVVKAKSPVYPVDFRYEKLDVVVVEKGSDSLKN</sequence>
<dbReference type="AlphaFoldDB" id="A0A2N9ISP2"/>
<reference evidence="6" key="1">
    <citation type="submission" date="2018-02" db="EMBL/GenBank/DDBJ databases">
        <authorList>
            <person name="Cohen D.B."/>
            <person name="Kent A.D."/>
        </authorList>
    </citation>
    <scope>NUCLEOTIDE SEQUENCE</scope>
</reference>
<dbReference type="EMBL" id="OIVN01006183">
    <property type="protein sequence ID" value="SPD27220.1"/>
    <property type="molecule type" value="Genomic_DNA"/>
</dbReference>
<keyword evidence="3" id="KW-1133">Transmembrane helix</keyword>
<protein>
    <recommendedName>
        <fullName evidence="5">Legume lectin domain-containing protein</fullName>
    </recommendedName>
</protein>
<evidence type="ECO:0000313" key="6">
    <source>
        <dbReference type="EMBL" id="SPD27220.1"/>
    </source>
</evidence>
<proteinExistence type="inferred from homology"/>
<dbReference type="GO" id="GO:0030246">
    <property type="term" value="F:carbohydrate binding"/>
    <property type="evidence" value="ECO:0007669"/>
    <property type="project" value="UniProtKB-KW"/>
</dbReference>
<dbReference type="Pfam" id="PF00139">
    <property type="entry name" value="Lectin_legB"/>
    <property type="match status" value="1"/>
</dbReference>
<feature type="transmembrane region" description="Helical" evidence="3">
    <location>
        <begin position="273"/>
        <end position="301"/>
    </location>
</feature>
<evidence type="ECO:0000256" key="3">
    <source>
        <dbReference type="SAM" id="Phobius"/>
    </source>
</evidence>
<keyword evidence="3" id="KW-0472">Membrane</keyword>
<dbReference type="InterPro" id="IPR013320">
    <property type="entry name" value="ConA-like_dom_sf"/>
</dbReference>
<accession>A0A2N9ISP2</accession>
<organism evidence="6">
    <name type="scientific">Fagus sylvatica</name>
    <name type="common">Beechnut</name>
    <dbReference type="NCBI Taxonomy" id="28930"/>
    <lineage>
        <taxon>Eukaryota</taxon>
        <taxon>Viridiplantae</taxon>
        <taxon>Streptophyta</taxon>
        <taxon>Embryophyta</taxon>
        <taxon>Tracheophyta</taxon>
        <taxon>Spermatophyta</taxon>
        <taxon>Magnoliopsida</taxon>
        <taxon>eudicotyledons</taxon>
        <taxon>Gunneridae</taxon>
        <taxon>Pentapetalae</taxon>
        <taxon>rosids</taxon>
        <taxon>fabids</taxon>
        <taxon>Fagales</taxon>
        <taxon>Fagaceae</taxon>
        <taxon>Fagus</taxon>
    </lineage>
</organism>
<evidence type="ECO:0000256" key="4">
    <source>
        <dbReference type="SAM" id="SignalP"/>
    </source>
</evidence>
<evidence type="ECO:0000256" key="1">
    <source>
        <dbReference type="ARBA" id="ARBA00007606"/>
    </source>
</evidence>
<comment type="similarity">
    <text evidence="1">Belongs to the leguminous lectin family.</text>
</comment>
<gene>
    <name evidence="6" type="ORF">FSB_LOCUS55102</name>
</gene>
<feature type="chain" id="PRO_5014770380" description="Legume lectin domain-containing protein" evidence="4">
    <location>
        <begin position="27"/>
        <end position="340"/>
    </location>
</feature>
<name>A0A2N9ISP2_FAGSY</name>
<feature type="domain" description="Legume lectin" evidence="5">
    <location>
        <begin position="40"/>
        <end position="247"/>
    </location>
</feature>
<evidence type="ECO:0000259" key="5">
    <source>
        <dbReference type="Pfam" id="PF00139"/>
    </source>
</evidence>
<feature type="signal peptide" evidence="4">
    <location>
        <begin position="1"/>
        <end position="26"/>
    </location>
</feature>
<evidence type="ECO:0000256" key="2">
    <source>
        <dbReference type="ARBA" id="ARBA00022734"/>
    </source>
</evidence>
<dbReference type="PANTHER" id="PTHR32401:SF15">
    <property type="entry name" value="L-TYPE LECTIN-DOMAIN CONTAINING RECEPTOR KINASE VIII.2-LIKE"/>
    <property type="match status" value="1"/>
</dbReference>
<dbReference type="PANTHER" id="PTHR32401">
    <property type="entry name" value="CONCANAVALIN A-LIKE LECTIN FAMILY PROTEIN"/>
    <property type="match status" value="1"/>
</dbReference>